<proteinExistence type="inferred from homology"/>
<keyword evidence="14" id="KW-1185">Reference proteome</keyword>
<gene>
    <name evidence="13" type="ORF">RM590_25025</name>
</gene>
<comment type="caution">
    <text evidence="13">The sequence shown here is derived from an EMBL/GenBank/DDBJ whole genome shotgun (WGS) entry which is preliminary data.</text>
</comment>
<dbReference type="InterPro" id="IPR008927">
    <property type="entry name" value="6-PGluconate_DH-like_C_sf"/>
</dbReference>
<dbReference type="InterPro" id="IPR006108">
    <property type="entry name" value="3HC_DH_C"/>
</dbReference>
<feature type="domain" description="3-hydroxyacyl-CoA dehydrogenase C-terminal" evidence="11">
    <location>
        <begin position="455"/>
        <end position="541"/>
    </location>
</feature>
<evidence type="ECO:0000256" key="5">
    <source>
        <dbReference type="ARBA" id="ARBA00023002"/>
    </source>
</evidence>
<evidence type="ECO:0000256" key="8">
    <source>
        <dbReference type="ARBA" id="ARBA00023239"/>
    </source>
</evidence>
<dbReference type="Pfam" id="PF00725">
    <property type="entry name" value="3HCDH"/>
    <property type="match status" value="1"/>
</dbReference>
<evidence type="ECO:0000256" key="6">
    <source>
        <dbReference type="ARBA" id="ARBA00023027"/>
    </source>
</evidence>
<dbReference type="InterPro" id="IPR029045">
    <property type="entry name" value="ClpP/crotonase-like_dom_sf"/>
</dbReference>
<dbReference type="CDD" id="cd06558">
    <property type="entry name" value="crotonase-like"/>
    <property type="match status" value="1"/>
</dbReference>
<evidence type="ECO:0000313" key="14">
    <source>
        <dbReference type="Proteomes" id="UP001183246"/>
    </source>
</evidence>
<evidence type="ECO:0000259" key="12">
    <source>
        <dbReference type="Pfam" id="PF02737"/>
    </source>
</evidence>
<evidence type="ECO:0000259" key="11">
    <source>
        <dbReference type="Pfam" id="PF00725"/>
    </source>
</evidence>
<dbReference type="SUPFAM" id="SSF52096">
    <property type="entry name" value="ClpP/crotonase"/>
    <property type="match status" value="1"/>
</dbReference>
<name>A0ABU2MW10_9ACTN</name>
<evidence type="ECO:0000256" key="4">
    <source>
        <dbReference type="ARBA" id="ARBA00022963"/>
    </source>
</evidence>
<dbReference type="PANTHER" id="PTHR43612">
    <property type="entry name" value="TRIFUNCTIONAL ENZYME SUBUNIT ALPHA"/>
    <property type="match status" value="1"/>
</dbReference>
<evidence type="ECO:0000313" key="13">
    <source>
        <dbReference type="EMBL" id="MDT0345828.1"/>
    </source>
</evidence>
<organism evidence="13 14">
    <name type="scientific">Streptomyces litchfieldiae</name>
    <dbReference type="NCBI Taxonomy" id="3075543"/>
    <lineage>
        <taxon>Bacteria</taxon>
        <taxon>Bacillati</taxon>
        <taxon>Actinomycetota</taxon>
        <taxon>Actinomycetes</taxon>
        <taxon>Kitasatosporales</taxon>
        <taxon>Streptomycetaceae</taxon>
        <taxon>Streptomyces</taxon>
    </lineage>
</organism>
<evidence type="ECO:0000256" key="3">
    <source>
        <dbReference type="ARBA" id="ARBA00022832"/>
    </source>
</evidence>
<evidence type="ECO:0000256" key="10">
    <source>
        <dbReference type="ARBA" id="ARBA00049556"/>
    </source>
</evidence>
<dbReference type="Pfam" id="PF00378">
    <property type="entry name" value="ECH_1"/>
    <property type="match status" value="1"/>
</dbReference>
<accession>A0ABU2MW10</accession>
<feature type="domain" description="3-hydroxyacyl-CoA dehydrogenase NAD binding" evidence="12">
    <location>
        <begin position="371"/>
        <end position="450"/>
    </location>
</feature>
<comment type="similarity">
    <text evidence="2">In the central section; belongs to the 3-hydroxyacyl-CoA dehydrogenase family.</text>
</comment>
<dbReference type="SUPFAM" id="SSF51735">
    <property type="entry name" value="NAD(P)-binding Rossmann-fold domains"/>
    <property type="match status" value="1"/>
</dbReference>
<evidence type="ECO:0000256" key="2">
    <source>
        <dbReference type="ARBA" id="ARBA00007005"/>
    </source>
</evidence>
<evidence type="ECO:0000256" key="1">
    <source>
        <dbReference type="ARBA" id="ARBA00005005"/>
    </source>
</evidence>
<dbReference type="InterPro" id="IPR001753">
    <property type="entry name" value="Enoyl-CoA_hydra/iso"/>
</dbReference>
<dbReference type="InterPro" id="IPR006176">
    <property type="entry name" value="3-OHacyl-CoA_DH_NAD-bd"/>
</dbReference>
<keyword evidence="8" id="KW-0456">Lyase</keyword>
<protein>
    <submittedName>
        <fullName evidence="13">Enoyl-CoA hydratase-related protein</fullName>
    </submittedName>
</protein>
<sequence length="668" mass="69410">MPEPTPPSAPIRWHRDADDIITLTLDAPGRSANTLDTAFRAALTAAADRLEAERDTVTGVVITSAKRTFCAGGDLNDFRSAGPADARHLFDLSMGIKRDLRRIETLGRPVVAALNGTALGGGLEIALACHHRVALDRPDIRFGLPEVTLGLLPGGGGVTRAVRLLGITDALDKVLLHGARYAPAEARAVGLVHELVPTERELLAAARDFITTSADARQPWDVPGHRIPGGTPADPAFAAVLPTLTPALIRRAGGAPTPAQRAILATAVEGAQVGFDTAGTIEARYFTEVATGQTAKNMIQAFFYDLQAVTAGRGRPGGIPRRPLGRIAVLGTGPAAAFARCCAEAGLDTAPGADATDRDIVVGEPAGLAAAERDAAPDALLCAAAFGPAPAALPEDVQRQEDLLGLGLALPVGTMPLVEIVRGPKTGDAALARAFDLVRRLRRTPIVVNDPRGTATARVAGNLVKEGIALLGEGVPPASVEQAAARAGFRATPLALADELTLTLITELAEAGLIAPDHPADRVLARMLGELDRPGRAAGFYTRPAGAGSGARPRLWPGLREHFAPRPGAPDLPFQDIQERLLFAEALTTVRLLDEGVLTSVTAANIGSLLGTGFPAWTGGALQYINGYRGGPAGFAARAAELAARYGTRFKVPAALAERAARGEMFAD</sequence>
<dbReference type="Gene3D" id="3.40.50.720">
    <property type="entry name" value="NAD(P)-binding Rossmann-like Domain"/>
    <property type="match status" value="1"/>
</dbReference>
<evidence type="ECO:0000256" key="7">
    <source>
        <dbReference type="ARBA" id="ARBA00023098"/>
    </source>
</evidence>
<dbReference type="Proteomes" id="UP001183246">
    <property type="component" value="Unassembled WGS sequence"/>
</dbReference>
<keyword evidence="4" id="KW-0442">Lipid degradation</keyword>
<dbReference type="RefSeq" id="WP_311706961.1">
    <property type="nucleotide sequence ID" value="NZ_JAVREL010000016.1"/>
</dbReference>
<comment type="catalytic activity">
    <reaction evidence="10">
        <text>a (3S)-3-hydroxyacyl-CoA + NAD(+) = a 3-oxoacyl-CoA + NADH + H(+)</text>
        <dbReference type="Rhea" id="RHEA:22432"/>
        <dbReference type="ChEBI" id="CHEBI:15378"/>
        <dbReference type="ChEBI" id="CHEBI:57318"/>
        <dbReference type="ChEBI" id="CHEBI:57540"/>
        <dbReference type="ChEBI" id="CHEBI:57945"/>
        <dbReference type="ChEBI" id="CHEBI:90726"/>
        <dbReference type="EC" id="1.1.1.35"/>
    </reaction>
</comment>
<keyword evidence="9" id="KW-0511">Multifunctional enzyme</keyword>
<dbReference type="Pfam" id="PF02737">
    <property type="entry name" value="3HCDH_N"/>
    <property type="match status" value="1"/>
</dbReference>
<keyword evidence="5" id="KW-0560">Oxidoreductase</keyword>
<dbReference type="Gene3D" id="1.10.1040.50">
    <property type="match status" value="1"/>
</dbReference>
<dbReference type="InterPro" id="IPR036291">
    <property type="entry name" value="NAD(P)-bd_dom_sf"/>
</dbReference>
<dbReference type="Gene3D" id="3.90.226.10">
    <property type="entry name" value="2-enoyl-CoA Hydratase, Chain A, domain 1"/>
    <property type="match status" value="1"/>
</dbReference>
<dbReference type="InterPro" id="IPR050136">
    <property type="entry name" value="FA_oxidation_alpha_subunit"/>
</dbReference>
<reference evidence="14" key="1">
    <citation type="submission" date="2023-07" db="EMBL/GenBank/DDBJ databases">
        <title>30 novel species of actinomycetes from the DSMZ collection.</title>
        <authorList>
            <person name="Nouioui I."/>
        </authorList>
    </citation>
    <scope>NUCLEOTIDE SEQUENCE [LARGE SCALE GENOMIC DNA]</scope>
    <source>
        <strain evidence="14">DSM 44938</strain>
    </source>
</reference>
<keyword evidence="3" id="KW-0276">Fatty acid metabolism</keyword>
<keyword evidence="7" id="KW-0443">Lipid metabolism</keyword>
<dbReference type="EMBL" id="JAVREL010000016">
    <property type="protein sequence ID" value="MDT0345828.1"/>
    <property type="molecule type" value="Genomic_DNA"/>
</dbReference>
<dbReference type="SUPFAM" id="SSF48179">
    <property type="entry name" value="6-phosphogluconate dehydrogenase C-terminal domain-like"/>
    <property type="match status" value="2"/>
</dbReference>
<evidence type="ECO:0000256" key="9">
    <source>
        <dbReference type="ARBA" id="ARBA00023268"/>
    </source>
</evidence>
<keyword evidence="6" id="KW-0520">NAD</keyword>
<dbReference type="PANTHER" id="PTHR43612:SF3">
    <property type="entry name" value="TRIFUNCTIONAL ENZYME SUBUNIT ALPHA, MITOCHONDRIAL"/>
    <property type="match status" value="1"/>
</dbReference>
<comment type="pathway">
    <text evidence="1">Lipid metabolism; fatty acid beta-oxidation.</text>
</comment>